<evidence type="ECO:0008006" key="5">
    <source>
        <dbReference type="Google" id="ProtNLM"/>
    </source>
</evidence>
<evidence type="ECO:0000313" key="3">
    <source>
        <dbReference type="EMBL" id="KAL1122059.1"/>
    </source>
</evidence>
<reference evidence="3 4" key="1">
    <citation type="submission" date="2024-07" db="EMBL/GenBank/DDBJ databases">
        <title>Chromosome-level genome assembly of the water stick insect Ranatra chinensis (Heteroptera: Nepidae).</title>
        <authorList>
            <person name="Liu X."/>
        </authorList>
    </citation>
    <scope>NUCLEOTIDE SEQUENCE [LARGE SCALE GENOMIC DNA]</scope>
    <source>
        <strain evidence="3">Cailab_2021Rc</strain>
        <tissue evidence="3">Muscle</tissue>
    </source>
</reference>
<keyword evidence="2" id="KW-1133">Transmembrane helix</keyword>
<dbReference type="PANTHER" id="PTHR28635">
    <property type="entry name" value="TRANSMEMBRANE INNER EAR EXPRESSED PROTEIN"/>
    <property type="match status" value="1"/>
</dbReference>
<sequence>MTPDKCNTKTTVGYKSFLMFQNVGQQQSGNVGLIFPHNIPIPPASCVRYLGPCTDKRDNSAYCETLVRQQTDISHHDLRGHTVCGESYFSTTEASPLLLLGNEEWLEKPSLGGFRLWHLIFMVIASLLVTAICLCCCIRFRIPRTKQEIEADYVRKRITRKFQKQLQLIQNSEMDEMDLKKALERIRAEFRSDTESIAQSEAFSVASVGSSGLPMSPTDDEDNRRKSSEIEQNGVQTRIEELCPE</sequence>
<dbReference type="PANTHER" id="PTHR28635:SF1">
    <property type="entry name" value="TRANSMEMBRANE INNER EAR EXPRESSED PROTEIN"/>
    <property type="match status" value="1"/>
</dbReference>
<name>A0ABD0Y5Z7_9HEMI</name>
<proteinExistence type="predicted"/>
<evidence type="ECO:0000313" key="4">
    <source>
        <dbReference type="Proteomes" id="UP001558652"/>
    </source>
</evidence>
<dbReference type="Pfam" id="PF16038">
    <property type="entry name" value="TMIE"/>
    <property type="match status" value="1"/>
</dbReference>
<keyword evidence="2" id="KW-0472">Membrane</keyword>
<accession>A0ABD0Y5Z7</accession>
<comment type="caution">
    <text evidence="3">The sequence shown here is derived from an EMBL/GenBank/DDBJ whole genome shotgun (WGS) entry which is preliminary data.</text>
</comment>
<keyword evidence="2" id="KW-0812">Transmembrane</keyword>
<evidence type="ECO:0000256" key="2">
    <source>
        <dbReference type="SAM" id="Phobius"/>
    </source>
</evidence>
<gene>
    <name evidence="3" type="ORF">AAG570_003465</name>
</gene>
<organism evidence="3 4">
    <name type="scientific">Ranatra chinensis</name>
    <dbReference type="NCBI Taxonomy" id="642074"/>
    <lineage>
        <taxon>Eukaryota</taxon>
        <taxon>Metazoa</taxon>
        <taxon>Ecdysozoa</taxon>
        <taxon>Arthropoda</taxon>
        <taxon>Hexapoda</taxon>
        <taxon>Insecta</taxon>
        <taxon>Pterygota</taxon>
        <taxon>Neoptera</taxon>
        <taxon>Paraneoptera</taxon>
        <taxon>Hemiptera</taxon>
        <taxon>Heteroptera</taxon>
        <taxon>Panheteroptera</taxon>
        <taxon>Nepomorpha</taxon>
        <taxon>Nepidae</taxon>
        <taxon>Ranatrinae</taxon>
        <taxon>Ranatra</taxon>
    </lineage>
</organism>
<evidence type="ECO:0000256" key="1">
    <source>
        <dbReference type="SAM" id="MobiDB-lite"/>
    </source>
</evidence>
<feature type="region of interest" description="Disordered" evidence="1">
    <location>
        <begin position="203"/>
        <end position="245"/>
    </location>
</feature>
<dbReference type="EMBL" id="JBFDAA010000014">
    <property type="protein sequence ID" value="KAL1122059.1"/>
    <property type="molecule type" value="Genomic_DNA"/>
</dbReference>
<feature type="transmembrane region" description="Helical" evidence="2">
    <location>
        <begin position="116"/>
        <end position="138"/>
    </location>
</feature>
<dbReference type="AlphaFoldDB" id="A0ABD0Y5Z7"/>
<protein>
    <recommendedName>
        <fullName evidence="5">Transmembrane inner ear expressed protein</fullName>
    </recommendedName>
</protein>
<keyword evidence="4" id="KW-1185">Reference proteome</keyword>
<dbReference type="Proteomes" id="UP001558652">
    <property type="component" value="Unassembled WGS sequence"/>
</dbReference>
<dbReference type="InterPro" id="IPR032006">
    <property type="entry name" value="TMIE"/>
</dbReference>